<dbReference type="InterPro" id="IPR001678">
    <property type="entry name" value="MeTrfase_RsmB-F_NOP2_dom"/>
</dbReference>
<evidence type="ECO:0000256" key="4">
    <source>
        <dbReference type="ARBA" id="ARBA00022691"/>
    </source>
</evidence>
<dbReference type="Gene3D" id="3.30.70.1170">
    <property type="entry name" value="Sun protein, domain 3"/>
    <property type="match status" value="1"/>
</dbReference>
<dbReference type="GO" id="GO:0003723">
    <property type="term" value="F:RNA binding"/>
    <property type="evidence" value="ECO:0007669"/>
    <property type="project" value="UniProtKB-UniRule"/>
</dbReference>
<dbReference type="InterPro" id="IPR049560">
    <property type="entry name" value="MeTrfase_RsmB-F_NOP2_cat"/>
</dbReference>
<organism evidence="8 10">
    <name type="scientific">Roseomonas mucosa</name>
    <dbReference type="NCBI Taxonomy" id="207340"/>
    <lineage>
        <taxon>Bacteria</taxon>
        <taxon>Pseudomonadati</taxon>
        <taxon>Pseudomonadota</taxon>
        <taxon>Alphaproteobacteria</taxon>
        <taxon>Acetobacterales</taxon>
        <taxon>Roseomonadaceae</taxon>
        <taxon>Roseomonas</taxon>
    </lineage>
</organism>
<dbReference type="InterPro" id="IPR029063">
    <property type="entry name" value="SAM-dependent_MTases_sf"/>
</dbReference>
<evidence type="ECO:0000256" key="6">
    <source>
        <dbReference type="PROSITE-ProRule" id="PRU01023"/>
    </source>
</evidence>
<dbReference type="EMBL" id="UGVN01000001">
    <property type="protein sequence ID" value="SUE41474.1"/>
    <property type="molecule type" value="Genomic_DNA"/>
</dbReference>
<evidence type="ECO:0000256" key="1">
    <source>
        <dbReference type="ARBA" id="ARBA00007494"/>
    </source>
</evidence>
<dbReference type="OrthoDB" id="9810297at2"/>
<evidence type="ECO:0000313" key="10">
    <source>
        <dbReference type="Proteomes" id="UP000054844"/>
    </source>
</evidence>
<comment type="similarity">
    <text evidence="1 6">Belongs to the class I-like SAM-binding methyltransferase superfamily. RsmB/NOP family.</text>
</comment>
<evidence type="ECO:0000259" key="7">
    <source>
        <dbReference type="PROSITE" id="PS51686"/>
    </source>
</evidence>
<dbReference type="InterPro" id="IPR018314">
    <property type="entry name" value="RsmB/NOL1/NOP2-like_CS"/>
</dbReference>
<evidence type="ECO:0000313" key="9">
    <source>
        <dbReference type="EMBL" id="SUE41474.1"/>
    </source>
</evidence>
<keyword evidence="5 6" id="KW-0694">RNA-binding</keyword>
<evidence type="ECO:0000313" key="8">
    <source>
        <dbReference type="EMBL" id="ONH82639.1"/>
    </source>
</evidence>
<dbReference type="GO" id="GO:0001510">
    <property type="term" value="P:RNA methylation"/>
    <property type="evidence" value="ECO:0007669"/>
    <property type="project" value="InterPro"/>
</dbReference>
<sequence>MTPAARIAAAVTLLEQQEAQPRRPADAVANEFFRARRYIGGGDRRAVAEIAWGVVRERLRLDWHLGRVGGQPTPRLLVATYMLMASGESLQAVLAAFSGERHAEAPLEPGERRVLSALRPPLLRPEMPEEIRLNIPGWALPGFRERFGPELPEAAKAMSGAAPLDLRVNLLKGTRETAITALAAEGITAQPTTLSPWGLRLAERQPILATRAFREGLVEIQDEGSQLIALLADARPGMRVADYCAGAAGKTLAMAAAMDNRGRIVACDVSVPRLSGASQRLRRAGVDNAETHLLVPGDRWAKRRAGQFDRVLVDAPCTGTGTWRRNPDARLRTGAGDLAELQVKQGEILRRAASLVRPGGKLVYATCSVLPGEDEVQVREFLSDHPEFRAVPLAEAWAQGFAGWEGEAVPVRPGAAMGAGLGGILGGASGTEGDFLALAPHREETDGFFCAVLERREAGTS</sequence>
<dbReference type="Pfam" id="PF01189">
    <property type="entry name" value="Methyltr_RsmB-F"/>
    <property type="match status" value="1"/>
</dbReference>
<keyword evidence="4 6" id="KW-0949">S-adenosyl-L-methionine</keyword>
<comment type="caution">
    <text evidence="6">Lacks conserved residue(s) required for the propagation of feature annotation.</text>
</comment>
<evidence type="ECO:0000256" key="5">
    <source>
        <dbReference type="ARBA" id="ARBA00022884"/>
    </source>
</evidence>
<dbReference type="Proteomes" id="UP000054844">
    <property type="component" value="Unassembled WGS sequence"/>
</dbReference>
<dbReference type="PRINTS" id="PR02008">
    <property type="entry name" value="RCMTFAMILY"/>
</dbReference>
<dbReference type="EMBL" id="LLWF02000047">
    <property type="protein sequence ID" value="ONH82639.1"/>
    <property type="molecule type" value="Genomic_DNA"/>
</dbReference>
<gene>
    <name evidence="9" type="primary">rsmB_2</name>
    <name evidence="8" type="ORF">APZ41_013675</name>
    <name evidence="9" type="ORF">NCTC13291_03063</name>
</gene>
<accession>A0A1S8D3U8</accession>
<dbReference type="InterPro" id="IPR023267">
    <property type="entry name" value="RCMT"/>
</dbReference>
<keyword evidence="2 6" id="KW-0489">Methyltransferase</keyword>
<feature type="binding site" evidence="6">
    <location>
        <position position="268"/>
    </location>
    <ligand>
        <name>S-adenosyl-L-methionine</name>
        <dbReference type="ChEBI" id="CHEBI:59789"/>
    </ligand>
</feature>
<dbReference type="AlphaFoldDB" id="A0A1S8D3U8"/>
<dbReference type="PANTHER" id="PTHR22807">
    <property type="entry name" value="NOP2 YEAST -RELATED NOL1/NOP2/FMU SUN DOMAIN-CONTAINING"/>
    <property type="match status" value="1"/>
</dbReference>
<reference evidence="9 11" key="2">
    <citation type="submission" date="2018-06" db="EMBL/GenBank/DDBJ databases">
        <authorList>
            <consortium name="Pathogen Informatics"/>
            <person name="Doyle S."/>
        </authorList>
    </citation>
    <scope>NUCLEOTIDE SEQUENCE [LARGE SCALE GENOMIC DNA]</scope>
    <source>
        <strain evidence="9 11">NCTC13291</strain>
    </source>
</reference>
<dbReference type="EC" id="2.1.1.176" evidence="9"/>
<keyword evidence="10" id="KW-1185">Reference proteome</keyword>
<dbReference type="Proteomes" id="UP000254919">
    <property type="component" value="Unassembled WGS sequence"/>
</dbReference>
<dbReference type="PROSITE" id="PS01153">
    <property type="entry name" value="NOL1_NOP2_SUN"/>
    <property type="match status" value="1"/>
</dbReference>
<feature type="binding site" evidence="6">
    <location>
        <position position="314"/>
    </location>
    <ligand>
        <name>S-adenosyl-L-methionine</name>
        <dbReference type="ChEBI" id="CHEBI:59789"/>
    </ligand>
</feature>
<dbReference type="GO" id="GO:0008173">
    <property type="term" value="F:RNA methyltransferase activity"/>
    <property type="evidence" value="ECO:0007669"/>
    <property type="project" value="InterPro"/>
</dbReference>
<dbReference type="RefSeq" id="WP_019460621.1">
    <property type="nucleotide sequence ID" value="NZ_AP031462.1"/>
</dbReference>
<protein>
    <submittedName>
        <fullName evidence="9">Ribosomal RNA small subunit methyltransferase B</fullName>
        <ecNumber evidence="9">2.1.1.176</ecNumber>
    </submittedName>
    <submittedName>
        <fullName evidence="8">rRNA cytosine-C5-methylase</fullName>
    </submittedName>
</protein>
<dbReference type="PROSITE" id="PS51686">
    <property type="entry name" value="SAM_MT_RSMB_NOP"/>
    <property type="match status" value="1"/>
</dbReference>
<feature type="domain" description="SAM-dependent MTase RsmB/NOP-type" evidence="7">
    <location>
        <begin position="154"/>
        <end position="456"/>
    </location>
</feature>
<name>A0A1S8D3U8_9PROT</name>
<feature type="active site" description="Nucleophile" evidence="6">
    <location>
        <position position="367"/>
    </location>
</feature>
<dbReference type="InterPro" id="IPR054728">
    <property type="entry name" value="RsmB-like_ferredoxin"/>
</dbReference>
<keyword evidence="3 6" id="KW-0808">Transferase</keyword>
<dbReference type="PANTHER" id="PTHR22807:SF53">
    <property type="entry name" value="RIBOSOMAL RNA SMALL SUBUNIT METHYLTRANSFERASE B-RELATED"/>
    <property type="match status" value="1"/>
</dbReference>
<reference evidence="8 10" key="1">
    <citation type="submission" date="2016-12" db="EMBL/GenBank/DDBJ databases">
        <title>Draft genome sequence of Roseomonas mucosa strain AU37, isolated from a peripheral intravenous catheter.</title>
        <authorList>
            <person name="Choudhury M.A."/>
            <person name="Sidjabat H.E."/>
            <person name="Wailan A.M."/>
            <person name="Zhang L."/>
            <person name="Marsh N.M."/>
            <person name="Rickard C.M."/>
            <person name="Davies M."/>
            <person name="Mcmillan D.J."/>
        </authorList>
    </citation>
    <scope>NUCLEOTIDE SEQUENCE [LARGE SCALE GENOMIC DNA]</scope>
    <source>
        <strain evidence="8 10">SAVE376</strain>
    </source>
</reference>
<proteinExistence type="inferred from homology"/>
<dbReference type="CDD" id="cd02440">
    <property type="entry name" value="AdoMet_MTases"/>
    <property type="match status" value="1"/>
</dbReference>
<dbReference type="GeneID" id="99634101"/>
<evidence type="ECO:0000256" key="3">
    <source>
        <dbReference type="ARBA" id="ARBA00022679"/>
    </source>
</evidence>
<dbReference type="Pfam" id="PF22458">
    <property type="entry name" value="RsmF-B_ferredox"/>
    <property type="match status" value="1"/>
</dbReference>
<dbReference type="SUPFAM" id="SSF53335">
    <property type="entry name" value="S-adenosyl-L-methionine-dependent methyltransferases"/>
    <property type="match status" value="1"/>
</dbReference>
<evidence type="ECO:0000313" key="11">
    <source>
        <dbReference type="Proteomes" id="UP000254919"/>
    </source>
</evidence>
<evidence type="ECO:0000256" key="2">
    <source>
        <dbReference type="ARBA" id="ARBA00022603"/>
    </source>
</evidence>
<dbReference type="Gene3D" id="3.40.50.150">
    <property type="entry name" value="Vaccinia Virus protein VP39"/>
    <property type="match status" value="1"/>
</dbReference>
<dbReference type="STRING" id="207340.APZ41_013675"/>